<dbReference type="Proteomes" id="UP001178507">
    <property type="component" value="Unassembled WGS sequence"/>
</dbReference>
<dbReference type="AlphaFoldDB" id="A0AA36IG44"/>
<evidence type="ECO:0000313" key="1">
    <source>
        <dbReference type="EMBL" id="CAJ1386123.1"/>
    </source>
</evidence>
<evidence type="ECO:0000313" key="2">
    <source>
        <dbReference type="Proteomes" id="UP001178507"/>
    </source>
</evidence>
<protein>
    <submittedName>
        <fullName evidence="1">Uncharacterized protein</fullName>
    </submittedName>
</protein>
<gene>
    <name evidence="1" type="ORF">EVOR1521_LOCUS12564</name>
</gene>
<proteinExistence type="predicted"/>
<dbReference type="NCBIfam" id="TIGR01053">
    <property type="entry name" value="LSD1"/>
    <property type="match status" value="1"/>
</dbReference>
<comment type="caution">
    <text evidence="1">The sequence shown here is derived from an EMBL/GenBank/DDBJ whole genome shotgun (WGS) entry which is preliminary data.</text>
</comment>
<accession>A0AA36IG44</accession>
<keyword evidence="2" id="KW-1185">Reference proteome</keyword>
<dbReference type="EMBL" id="CAUJNA010001335">
    <property type="protein sequence ID" value="CAJ1386123.1"/>
    <property type="molecule type" value="Genomic_DNA"/>
</dbReference>
<reference evidence="1" key="1">
    <citation type="submission" date="2023-08" db="EMBL/GenBank/DDBJ databases">
        <authorList>
            <person name="Chen Y."/>
            <person name="Shah S."/>
            <person name="Dougan E. K."/>
            <person name="Thang M."/>
            <person name="Chan C."/>
        </authorList>
    </citation>
    <scope>NUCLEOTIDE SEQUENCE</scope>
</reference>
<sequence>MLASWSRISGFSSTSRMLSRTVATSKTSSTRICRERGDICCEQTPLAAQLASKTFCTGCTQGIRPLSTHSRLKVFTTLRIAKFLLMSSDFEEQLLQLAASWWKAHRDPTFIYQLVEQARHLSAVEMLKTLERFHAESPVPAETRLKLFLQWVDVPSTELGDDVMFLRENLKSMSCLVECTEEKICELHTTFPKPFDLLIPASELLARLSGAKHLRCSLCHQRFDYQEQLDAKPCEEVVYDHAKATFRWRLFKVQTAAP</sequence>
<name>A0AA36IG44_9DINO</name>
<organism evidence="1 2">
    <name type="scientific">Effrenium voratum</name>
    <dbReference type="NCBI Taxonomy" id="2562239"/>
    <lineage>
        <taxon>Eukaryota</taxon>
        <taxon>Sar</taxon>
        <taxon>Alveolata</taxon>
        <taxon>Dinophyceae</taxon>
        <taxon>Suessiales</taxon>
        <taxon>Symbiodiniaceae</taxon>
        <taxon>Effrenium</taxon>
    </lineage>
</organism>